<feature type="region of interest" description="Disordered" evidence="1">
    <location>
        <begin position="1"/>
        <end position="57"/>
    </location>
</feature>
<proteinExistence type="predicted"/>
<dbReference type="Proteomes" id="UP001281614">
    <property type="component" value="Unassembled WGS sequence"/>
</dbReference>
<reference evidence="2" key="1">
    <citation type="submission" date="2023-02" db="EMBL/GenBank/DDBJ databases">
        <title>Colletotrichum kahawae CIFC_Que2 genome sequencing and assembly.</title>
        <authorList>
            <person name="Baroncelli R."/>
        </authorList>
    </citation>
    <scope>NUCLEOTIDE SEQUENCE</scope>
    <source>
        <strain evidence="2">CIFC_Que2</strain>
    </source>
</reference>
<feature type="compositionally biased region" description="Polar residues" evidence="1">
    <location>
        <begin position="1"/>
        <end position="18"/>
    </location>
</feature>
<dbReference type="AlphaFoldDB" id="A0AAE0D5M6"/>
<feature type="region of interest" description="Disordered" evidence="1">
    <location>
        <begin position="134"/>
        <end position="167"/>
    </location>
</feature>
<dbReference type="EMBL" id="VYYT01000210">
    <property type="protein sequence ID" value="KAK2756590.1"/>
    <property type="molecule type" value="Genomic_DNA"/>
</dbReference>
<evidence type="ECO:0000313" key="3">
    <source>
        <dbReference type="Proteomes" id="UP001281614"/>
    </source>
</evidence>
<keyword evidence="3" id="KW-1185">Reference proteome</keyword>
<evidence type="ECO:0000313" key="2">
    <source>
        <dbReference type="EMBL" id="KAK2756590.1"/>
    </source>
</evidence>
<evidence type="ECO:0000256" key="1">
    <source>
        <dbReference type="SAM" id="MobiDB-lite"/>
    </source>
</evidence>
<sequence length="261" mass="29615">MSTDDLLQLLTYTNSTPPVETGKPSPRQDYLGYTSLPSYPTNSTATLDYPSTSTQQPLNKTETWAGYAANPPPGYGQVPVDPAEKRLDRIEAVIEWIHDSQSRQDARLTKLEDKVDEIKEELAEMNQHLTEQEMNCSRCGYDSGDESDDATEDDLGENAANGDVDGGNDYESHEFCNIYITITVSDFQEEQKSFTEAEGEIPIAYTEYNTDIAGMLEVTLLIATRLDKGEKYYAQNQRQETYHEHRRKRRTSRRYSSSSLY</sequence>
<feature type="region of interest" description="Disordered" evidence="1">
    <location>
        <begin position="234"/>
        <end position="261"/>
    </location>
</feature>
<organism evidence="2 3">
    <name type="scientific">Colletotrichum kahawae</name>
    <name type="common">Coffee berry disease fungus</name>
    <dbReference type="NCBI Taxonomy" id="34407"/>
    <lineage>
        <taxon>Eukaryota</taxon>
        <taxon>Fungi</taxon>
        <taxon>Dikarya</taxon>
        <taxon>Ascomycota</taxon>
        <taxon>Pezizomycotina</taxon>
        <taxon>Sordariomycetes</taxon>
        <taxon>Hypocreomycetidae</taxon>
        <taxon>Glomerellales</taxon>
        <taxon>Glomerellaceae</taxon>
        <taxon>Colletotrichum</taxon>
        <taxon>Colletotrichum gloeosporioides species complex</taxon>
    </lineage>
</organism>
<feature type="compositionally biased region" description="Acidic residues" evidence="1">
    <location>
        <begin position="143"/>
        <end position="156"/>
    </location>
</feature>
<feature type="compositionally biased region" description="Basic residues" evidence="1">
    <location>
        <begin position="244"/>
        <end position="253"/>
    </location>
</feature>
<feature type="compositionally biased region" description="Polar residues" evidence="1">
    <location>
        <begin position="35"/>
        <end position="57"/>
    </location>
</feature>
<comment type="caution">
    <text evidence="2">The sequence shown here is derived from an EMBL/GenBank/DDBJ whole genome shotgun (WGS) entry which is preliminary data.</text>
</comment>
<gene>
    <name evidence="2" type="ORF">CKAH01_17170</name>
</gene>
<accession>A0AAE0D5M6</accession>
<protein>
    <submittedName>
        <fullName evidence="2">Uncharacterized protein</fullName>
    </submittedName>
</protein>
<name>A0AAE0D5M6_COLKA</name>